<keyword evidence="2" id="KW-1185">Reference proteome</keyword>
<evidence type="ECO:0000313" key="1">
    <source>
        <dbReference type="EMBL" id="KZM71257.1"/>
    </source>
</evidence>
<dbReference type="RefSeq" id="WP_067576610.1">
    <property type="nucleotide sequence ID" value="NZ_JABMCZ010000003.1"/>
</dbReference>
<dbReference type="Proteomes" id="UP000076512">
    <property type="component" value="Unassembled WGS sequence"/>
</dbReference>
<organism evidence="1 2">
    <name type="scientific">Nocardia terpenica</name>
    <dbReference type="NCBI Taxonomy" id="455432"/>
    <lineage>
        <taxon>Bacteria</taxon>
        <taxon>Bacillati</taxon>
        <taxon>Actinomycetota</taxon>
        <taxon>Actinomycetes</taxon>
        <taxon>Mycobacteriales</taxon>
        <taxon>Nocardiaceae</taxon>
        <taxon>Nocardia</taxon>
    </lineage>
</organism>
<evidence type="ECO:0008006" key="3">
    <source>
        <dbReference type="Google" id="ProtNLM"/>
    </source>
</evidence>
<dbReference type="SUPFAM" id="SSF51197">
    <property type="entry name" value="Clavaminate synthase-like"/>
    <property type="match status" value="1"/>
</dbReference>
<evidence type="ECO:0000313" key="2">
    <source>
        <dbReference type="Proteomes" id="UP000076512"/>
    </source>
</evidence>
<reference evidence="1 2" key="1">
    <citation type="submission" date="2016-04" db="EMBL/GenBank/DDBJ databases">
        <authorList>
            <person name="Evans L.H."/>
            <person name="Alamgir A."/>
            <person name="Owens N."/>
            <person name="Weber N.D."/>
            <person name="Virtaneva K."/>
            <person name="Barbian K."/>
            <person name="Babar A."/>
            <person name="Rosenke K."/>
        </authorList>
    </citation>
    <scope>NUCLEOTIDE SEQUENCE [LARGE SCALE GENOMIC DNA]</scope>
    <source>
        <strain evidence="1 2">IFM 0406</strain>
    </source>
</reference>
<dbReference type="AlphaFoldDB" id="A0A164KCH8"/>
<sequence length="258" mass="28177">MDCLFRLVDDTEQFLSTWWRRRPGVLNPLFPPVDVLPPATVEALLDDGLLAVPYVELVGADGTVPPDRFCRPRTVLGRRLTNYVDAHQVRRLIREEGATLVLRCVGQWNTGVRRLTDGIAERLDHRVEATYIVTPPGPGARRTEPVDADRLTIQIAGETMWQIHGNPSDERPGATPVMLETTVHSGQVLYTPKGFTLTALTIGDEPSVHLSLAIADSPTEPLAPTTLFQKLRTSPDGLAPEALTSAARAAVRPISGEG</sequence>
<protein>
    <recommendedName>
        <fullName evidence="3">JmjC domain-containing protein</fullName>
    </recommendedName>
</protein>
<dbReference type="OrthoDB" id="9764016at2"/>
<dbReference type="EMBL" id="LWGR01000012">
    <property type="protein sequence ID" value="KZM71257.1"/>
    <property type="molecule type" value="Genomic_DNA"/>
</dbReference>
<accession>A0A164KCH8</accession>
<gene>
    <name evidence="1" type="ORF">AWN90_00255</name>
</gene>
<name>A0A164KCH8_9NOCA</name>
<dbReference type="Gene3D" id="2.60.120.650">
    <property type="entry name" value="Cupin"/>
    <property type="match status" value="1"/>
</dbReference>
<dbReference type="STRING" id="455432.AWN90_00255"/>
<proteinExistence type="predicted"/>
<comment type="caution">
    <text evidence="1">The sequence shown here is derived from an EMBL/GenBank/DDBJ whole genome shotgun (WGS) entry which is preliminary data.</text>
</comment>